<reference evidence="2 3" key="1">
    <citation type="submission" date="2018-03" db="EMBL/GenBank/DDBJ databases">
        <title>Draft Genome Sequences of the Obligatory Marine Myxobacteria Enhygromyxa salina SWB005.</title>
        <authorList>
            <person name="Poehlein A."/>
            <person name="Moghaddam J.A."/>
            <person name="Harms H."/>
            <person name="Alanjari M."/>
            <person name="Koenig G.M."/>
            <person name="Daniel R."/>
            <person name="Schaeberle T.F."/>
        </authorList>
    </citation>
    <scope>NUCLEOTIDE SEQUENCE [LARGE SCALE GENOMIC DNA]</scope>
    <source>
        <strain evidence="2 3">SWB005</strain>
    </source>
</reference>
<gene>
    <name evidence="2" type="ORF">ENSA5_25740</name>
</gene>
<keyword evidence="3" id="KW-1185">Reference proteome</keyword>
<dbReference type="Proteomes" id="UP000237968">
    <property type="component" value="Unassembled WGS sequence"/>
</dbReference>
<feature type="transmembrane region" description="Helical" evidence="1">
    <location>
        <begin position="51"/>
        <end position="70"/>
    </location>
</feature>
<feature type="transmembrane region" description="Helical" evidence="1">
    <location>
        <begin position="171"/>
        <end position="192"/>
    </location>
</feature>
<name>A0A2S9YAJ1_9BACT</name>
<evidence type="ECO:0000313" key="3">
    <source>
        <dbReference type="Proteomes" id="UP000237968"/>
    </source>
</evidence>
<organism evidence="2 3">
    <name type="scientific">Enhygromyxa salina</name>
    <dbReference type="NCBI Taxonomy" id="215803"/>
    <lineage>
        <taxon>Bacteria</taxon>
        <taxon>Pseudomonadati</taxon>
        <taxon>Myxococcota</taxon>
        <taxon>Polyangia</taxon>
        <taxon>Nannocystales</taxon>
        <taxon>Nannocystaceae</taxon>
        <taxon>Enhygromyxa</taxon>
    </lineage>
</organism>
<keyword evidence="1" id="KW-1133">Transmembrane helix</keyword>
<feature type="transmembrane region" description="Helical" evidence="1">
    <location>
        <begin position="15"/>
        <end position="39"/>
    </location>
</feature>
<keyword evidence="1" id="KW-0812">Transmembrane</keyword>
<dbReference type="AlphaFoldDB" id="A0A2S9YAJ1"/>
<comment type="caution">
    <text evidence="2">The sequence shown here is derived from an EMBL/GenBank/DDBJ whole genome shotgun (WGS) entry which is preliminary data.</text>
</comment>
<evidence type="ECO:0000313" key="2">
    <source>
        <dbReference type="EMBL" id="PRQ02115.1"/>
    </source>
</evidence>
<proteinExistence type="predicted"/>
<feature type="transmembrane region" description="Helical" evidence="1">
    <location>
        <begin position="259"/>
        <end position="278"/>
    </location>
</feature>
<keyword evidence="1" id="KW-0472">Membrane</keyword>
<feature type="transmembrane region" description="Helical" evidence="1">
    <location>
        <begin position="139"/>
        <end position="159"/>
    </location>
</feature>
<sequence length="573" mass="61020">MRLESHSPEEERSPWAIAAVALVAGLLQIIASIVLGLARLEKFTAAANEGAYIYLVVGALLGAGVFSVWVVRSRPQLAVTLALVWPAGVWYGLRAHTSTLGLAYHGEYILHHLSALLCLVLAISVPIGWAKDRRLGKLAFVPLLLALPGALALAASHLGQVPVGPTWLADHRLATIGAALLLASWPVAAALFWSELGPRQRRPLVFVLLLPLAVRVGFAGWDGLSGALVEPEAIPWVGAALVVTAIATLILLRPRLELWVMAVVGVICLLASMFFYFLYENGFGELEDGLGGLLQSLFGFAVPYPSYVDDLRSAALMMGLFFMFVTVYSALVSAEDRVRGIALGLMVIAGLGFSSPHLVLMFGVGALLVVEGMLPGAPHRELGSRQAAADAAAIERALAYDDGPPRDLASVRELIEGLAERLGLDPPTAVETESGAGMIGLRGELLGPEGRAEGGPVLDLRARVEPGSTRIELSVGLPGREEPVFELVPDPGKRGRRPDHLLSRSHRVHGELRALEAFGDAPLDALTSFPTAYLRAWDGGVDVDLGRELVGLRVDQLDALVRSVAKALEPAQR</sequence>
<protein>
    <submittedName>
        <fullName evidence="2">Uncharacterized protein</fullName>
    </submittedName>
</protein>
<feature type="transmembrane region" description="Helical" evidence="1">
    <location>
        <begin position="108"/>
        <end position="127"/>
    </location>
</feature>
<accession>A0A2S9YAJ1</accession>
<dbReference type="OrthoDB" id="5499737at2"/>
<feature type="transmembrane region" description="Helical" evidence="1">
    <location>
        <begin position="233"/>
        <end position="252"/>
    </location>
</feature>
<feature type="transmembrane region" description="Helical" evidence="1">
    <location>
        <begin position="204"/>
        <end position="221"/>
    </location>
</feature>
<feature type="transmembrane region" description="Helical" evidence="1">
    <location>
        <begin position="314"/>
        <end position="334"/>
    </location>
</feature>
<dbReference type="EMBL" id="PVNK01000127">
    <property type="protein sequence ID" value="PRQ02115.1"/>
    <property type="molecule type" value="Genomic_DNA"/>
</dbReference>
<dbReference type="RefSeq" id="WP_106391974.1">
    <property type="nucleotide sequence ID" value="NZ_PVNK01000127.1"/>
</dbReference>
<evidence type="ECO:0000256" key="1">
    <source>
        <dbReference type="SAM" id="Phobius"/>
    </source>
</evidence>
<feature type="transmembrane region" description="Helical" evidence="1">
    <location>
        <begin position="340"/>
        <end position="370"/>
    </location>
</feature>